<organism evidence="8 9">
    <name type="scientific">Catagonus wagneri</name>
    <name type="common">Chacoan peccary</name>
    <dbReference type="NCBI Taxonomy" id="51154"/>
    <lineage>
        <taxon>Eukaryota</taxon>
        <taxon>Metazoa</taxon>
        <taxon>Chordata</taxon>
        <taxon>Craniata</taxon>
        <taxon>Vertebrata</taxon>
        <taxon>Euteleostomi</taxon>
        <taxon>Mammalia</taxon>
        <taxon>Eutheria</taxon>
        <taxon>Laurasiatheria</taxon>
        <taxon>Artiodactyla</taxon>
        <taxon>Suina</taxon>
        <taxon>Tayassuidae</taxon>
        <taxon>Catagonus</taxon>
    </lineage>
</organism>
<dbReference type="GO" id="GO:0030335">
    <property type="term" value="P:positive regulation of cell migration"/>
    <property type="evidence" value="ECO:0007669"/>
    <property type="project" value="TreeGrafter"/>
</dbReference>
<dbReference type="InterPro" id="IPR001811">
    <property type="entry name" value="Chemokine_IL8-like_dom"/>
</dbReference>
<dbReference type="AlphaFoldDB" id="A0A8C3YG88"/>
<accession>A0A8C3YG88</accession>
<evidence type="ECO:0000259" key="7">
    <source>
        <dbReference type="SMART" id="SM00199"/>
    </source>
</evidence>
<dbReference type="Proteomes" id="UP000694540">
    <property type="component" value="Unplaced"/>
</dbReference>
<dbReference type="GeneTree" id="ENSGT00990000211580"/>
<dbReference type="Gene3D" id="2.40.50.40">
    <property type="match status" value="1"/>
</dbReference>
<dbReference type="GO" id="GO:0006954">
    <property type="term" value="P:inflammatory response"/>
    <property type="evidence" value="ECO:0007669"/>
    <property type="project" value="TreeGrafter"/>
</dbReference>
<comment type="subcellular location">
    <subcellularLocation>
        <location evidence="1">Secreted</location>
    </subcellularLocation>
</comment>
<dbReference type="GO" id="GO:0061844">
    <property type="term" value="P:antimicrobial humoral immune response mediated by antimicrobial peptide"/>
    <property type="evidence" value="ECO:0007669"/>
    <property type="project" value="TreeGrafter"/>
</dbReference>
<evidence type="ECO:0000256" key="5">
    <source>
        <dbReference type="ARBA" id="ARBA00022729"/>
    </source>
</evidence>
<dbReference type="CDD" id="cd00272">
    <property type="entry name" value="Chemokine_CC"/>
    <property type="match status" value="1"/>
</dbReference>
<evidence type="ECO:0000256" key="4">
    <source>
        <dbReference type="ARBA" id="ARBA00022525"/>
    </source>
</evidence>
<dbReference type="Pfam" id="PF00048">
    <property type="entry name" value="IL8"/>
    <property type="match status" value="1"/>
</dbReference>
<proteinExistence type="inferred from homology"/>
<keyword evidence="9" id="KW-1185">Reference proteome</keyword>
<name>A0A8C3YG88_9CETA</name>
<feature type="signal peptide" evidence="6">
    <location>
        <begin position="1"/>
        <end position="18"/>
    </location>
</feature>
<comment type="similarity">
    <text evidence="2">Belongs to the intercrine beta (chemokine CC) family.</text>
</comment>
<dbReference type="InterPro" id="IPR036048">
    <property type="entry name" value="Interleukin_8-like_sf"/>
</dbReference>
<dbReference type="GO" id="GO:0048020">
    <property type="term" value="F:CCR chemokine receptor binding"/>
    <property type="evidence" value="ECO:0007669"/>
    <property type="project" value="TreeGrafter"/>
</dbReference>
<dbReference type="SMART" id="SM00199">
    <property type="entry name" value="SCY"/>
    <property type="match status" value="1"/>
</dbReference>
<evidence type="ECO:0000256" key="6">
    <source>
        <dbReference type="SAM" id="SignalP"/>
    </source>
</evidence>
<sequence length="93" mass="10414">MKVLVATVCVLLSMGLSGRLSNSRPHSPTEKIHVPPTCCFTYTSQKIPFQYVVVYFKTSSQCPIPAVIKGLYICANPTHIWVQEYIRALEKNA</sequence>
<dbReference type="SUPFAM" id="SSF54117">
    <property type="entry name" value="Interleukin 8-like chemokines"/>
    <property type="match status" value="1"/>
</dbReference>
<dbReference type="PANTHER" id="PTHR12015">
    <property type="entry name" value="SMALL INDUCIBLE CYTOKINE A"/>
    <property type="match status" value="1"/>
</dbReference>
<dbReference type="GO" id="GO:0005615">
    <property type="term" value="C:extracellular space"/>
    <property type="evidence" value="ECO:0007669"/>
    <property type="project" value="UniProtKB-KW"/>
</dbReference>
<reference evidence="8" key="1">
    <citation type="submission" date="2025-08" db="UniProtKB">
        <authorList>
            <consortium name="Ensembl"/>
        </authorList>
    </citation>
    <scope>IDENTIFICATION</scope>
</reference>
<evidence type="ECO:0000313" key="8">
    <source>
        <dbReference type="Ensembl" id="ENSCWAP00000010024.1"/>
    </source>
</evidence>
<keyword evidence="4" id="KW-0964">Secreted</keyword>
<dbReference type="Ensembl" id="ENSCWAT00000010894.1">
    <property type="protein sequence ID" value="ENSCWAP00000010024.1"/>
    <property type="gene ID" value="ENSCWAG00000007741.1"/>
</dbReference>
<protein>
    <recommendedName>
        <fullName evidence="7">Chemokine interleukin-8-like domain-containing protein</fullName>
    </recommendedName>
</protein>
<dbReference type="InterPro" id="IPR039809">
    <property type="entry name" value="Chemokine_b/g/d"/>
</dbReference>
<evidence type="ECO:0000256" key="1">
    <source>
        <dbReference type="ARBA" id="ARBA00004613"/>
    </source>
</evidence>
<feature type="domain" description="Chemokine interleukin-8-like" evidence="7">
    <location>
        <begin position="35"/>
        <end position="89"/>
    </location>
</feature>
<dbReference type="GO" id="GO:0008009">
    <property type="term" value="F:chemokine activity"/>
    <property type="evidence" value="ECO:0007669"/>
    <property type="project" value="InterPro"/>
</dbReference>
<evidence type="ECO:0000256" key="2">
    <source>
        <dbReference type="ARBA" id="ARBA00010868"/>
    </source>
</evidence>
<dbReference type="FunFam" id="2.40.50.40:FF:000002">
    <property type="entry name" value="C-C motif chemokine"/>
    <property type="match status" value="1"/>
</dbReference>
<feature type="chain" id="PRO_5034389390" description="Chemokine interleukin-8-like domain-containing protein" evidence="6">
    <location>
        <begin position="19"/>
        <end position="93"/>
    </location>
</feature>
<dbReference type="PANTHER" id="PTHR12015:SF183">
    <property type="entry name" value="C-C MOTIF CHEMOKINE 3"/>
    <property type="match status" value="1"/>
</dbReference>
<keyword evidence="3" id="KW-0202">Cytokine</keyword>
<dbReference type="GO" id="GO:0070098">
    <property type="term" value="P:chemokine-mediated signaling pathway"/>
    <property type="evidence" value="ECO:0007669"/>
    <property type="project" value="TreeGrafter"/>
</dbReference>
<keyword evidence="5 6" id="KW-0732">Signal</keyword>
<reference evidence="8" key="2">
    <citation type="submission" date="2025-09" db="UniProtKB">
        <authorList>
            <consortium name="Ensembl"/>
        </authorList>
    </citation>
    <scope>IDENTIFICATION</scope>
</reference>
<evidence type="ECO:0000313" key="9">
    <source>
        <dbReference type="Proteomes" id="UP000694540"/>
    </source>
</evidence>
<evidence type="ECO:0000256" key="3">
    <source>
        <dbReference type="ARBA" id="ARBA00022514"/>
    </source>
</evidence>